<feature type="region of interest" description="Disordered" evidence="5">
    <location>
        <begin position="61"/>
        <end position="164"/>
    </location>
</feature>
<evidence type="ECO:0000256" key="6">
    <source>
        <dbReference type="SAM" id="Phobius"/>
    </source>
</evidence>
<feature type="compositionally biased region" description="Basic and acidic residues" evidence="5">
    <location>
        <begin position="96"/>
        <end position="129"/>
    </location>
</feature>
<evidence type="ECO:0000313" key="7">
    <source>
        <dbReference type="EMBL" id="MCP9612571.1"/>
    </source>
</evidence>
<organism evidence="7 8">
    <name type="scientific">Coprobacter tertius</name>
    <dbReference type="NCBI Taxonomy" id="2944915"/>
    <lineage>
        <taxon>Bacteria</taxon>
        <taxon>Pseudomonadati</taxon>
        <taxon>Bacteroidota</taxon>
        <taxon>Bacteroidia</taxon>
        <taxon>Bacteroidales</taxon>
        <taxon>Barnesiellaceae</taxon>
        <taxon>Coprobacter</taxon>
    </lineage>
</organism>
<feature type="compositionally biased region" description="Acidic residues" evidence="5">
    <location>
        <begin position="66"/>
        <end position="80"/>
    </location>
</feature>
<sequence length="265" mass="28226">MKEDSKYRLYGIVGTLLFHTLIIIILLLITFNRPPKPADDGGGILVQLGTVDEASGIFEPVKAEENIPEEASPEITEPDNETITQDVEETVNINPPKEEKKKTPEKKQNTKKNTEQPTKEPVRDTRLDKMASLFSNNSNNTGSRGTAEKGTGIQGSPTGNSNTGALTGVGGYGAYNLGGRGITGTLPRPGYDNSNDEGTIVISIVVNPAGKVISASVTPKGSTGDAASNPTLRERALNAAKKATFESVSRTGNQTGTIIYHFKQN</sequence>
<evidence type="ECO:0000256" key="3">
    <source>
        <dbReference type="ARBA" id="ARBA00022989"/>
    </source>
</evidence>
<evidence type="ECO:0000256" key="4">
    <source>
        <dbReference type="ARBA" id="ARBA00023136"/>
    </source>
</evidence>
<accession>A0ABT1MJG5</accession>
<reference evidence="7 8" key="1">
    <citation type="submission" date="2022-07" db="EMBL/GenBank/DDBJ databases">
        <title>Fecal culturing of patients with breast cancer.</title>
        <authorList>
            <person name="Teng N.M.Y."/>
            <person name="Kiu R."/>
            <person name="Evans R."/>
            <person name="Baker D.J."/>
            <person name="Zenner C."/>
            <person name="Robinson S.D."/>
            <person name="Hall L.J."/>
        </authorList>
    </citation>
    <scope>NUCLEOTIDE SEQUENCE [LARGE SCALE GENOMIC DNA]</scope>
    <source>
        <strain evidence="7 8">LH1063</strain>
    </source>
</reference>
<proteinExistence type="predicted"/>
<gene>
    <name evidence="7" type="ORF">NMU02_10750</name>
</gene>
<evidence type="ECO:0000256" key="5">
    <source>
        <dbReference type="SAM" id="MobiDB-lite"/>
    </source>
</evidence>
<keyword evidence="4 6" id="KW-0472">Membrane</keyword>
<evidence type="ECO:0000313" key="8">
    <source>
        <dbReference type="Proteomes" id="UP001205603"/>
    </source>
</evidence>
<keyword evidence="8" id="KW-1185">Reference proteome</keyword>
<feature type="transmembrane region" description="Helical" evidence="6">
    <location>
        <begin position="7"/>
        <end position="29"/>
    </location>
</feature>
<dbReference type="InterPro" id="IPR006260">
    <property type="entry name" value="TonB/TolA_C"/>
</dbReference>
<evidence type="ECO:0000256" key="1">
    <source>
        <dbReference type="ARBA" id="ARBA00004167"/>
    </source>
</evidence>
<dbReference type="SUPFAM" id="SSF74653">
    <property type="entry name" value="TolA/TonB C-terminal domain"/>
    <property type="match status" value="1"/>
</dbReference>
<feature type="compositionally biased region" description="Polar residues" evidence="5">
    <location>
        <begin position="154"/>
        <end position="164"/>
    </location>
</feature>
<name>A0ABT1MJG5_9BACT</name>
<evidence type="ECO:0000256" key="2">
    <source>
        <dbReference type="ARBA" id="ARBA00022692"/>
    </source>
</evidence>
<keyword evidence="3 6" id="KW-1133">Transmembrane helix</keyword>
<comment type="subcellular location">
    <subcellularLocation>
        <location evidence="1">Membrane</location>
        <topology evidence="1">Single-pass membrane protein</topology>
    </subcellularLocation>
</comment>
<dbReference type="RefSeq" id="WP_255027900.1">
    <property type="nucleotide sequence ID" value="NZ_JANDHW010000011.1"/>
</dbReference>
<dbReference type="EMBL" id="JANDHW010000011">
    <property type="protein sequence ID" value="MCP9612571.1"/>
    <property type="molecule type" value="Genomic_DNA"/>
</dbReference>
<dbReference type="Proteomes" id="UP001205603">
    <property type="component" value="Unassembled WGS sequence"/>
</dbReference>
<keyword evidence="2 6" id="KW-0812">Transmembrane</keyword>
<dbReference type="NCBIfam" id="TIGR01352">
    <property type="entry name" value="tonB_Cterm"/>
    <property type="match status" value="1"/>
</dbReference>
<comment type="caution">
    <text evidence="7">The sequence shown here is derived from an EMBL/GenBank/DDBJ whole genome shotgun (WGS) entry which is preliminary data.</text>
</comment>
<protein>
    <submittedName>
        <fullName evidence="7">Energy transducer TonB</fullName>
    </submittedName>
</protein>